<dbReference type="Proteomes" id="UP000244962">
    <property type="component" value="Unassembled WGS sequence"/>
</dbReference>
<organism evidence="2 3">
    <name type="scientific">Mycetocola zhujimingii</name>
    <dbReference type="NCBI Taxonomy" id="2079792"/>
    <lineage>
        <taxon>Bacteria</taxon>
        <taxon>Bacillati</taxon>
        <taxon>Actinomycetota</taxon>
        <taxon>Actinomycetes</taxon>
        <taxon>Micrococcales</taxon>
        <taxon>Microbacteriaceae</taxon>
        <taxon>Mycetocola</taxon>
    </lineage>
</organism>
<keyword evidence="1" id="KW-1133">Transmembrane helix</keyword>
<feature type="transmembrane region" description="Helical" evidence="1">
    <location>
        <begin position="36"/>
        <end position="57"/>
    </location>
</feature>
<sequence>MTLASYIFGIASALVAFLLVVEMLRRRRIRERHAVWWLIGTIFALIISIFPDLLTIASRLVGITLPINLVFFLSIGIVVLVCLQHAAELTQVEAHTRSLTERVVLQDLRIAELERRLPPEAEEWIAD</sequence>
<evidence type="ECO:0000256" key="1">
    <source>
        <dbReference type="SAM" id="Phobius"/>
    </source>
</evidence>
<proteinExistence type="predicted"/>
<feature type="transmembrane region" description="Helical" evidence="1">
    <location>
        <begin position="63"/>
        <end position="83"/>
    </location>
</feature>
<accession>A0A2U1TEX7</accession>
<reference evidence="3" key="1">
    <citation type="submission" date="2018-04" db="EMBL/GenBank/DDBJ databases">
        <authorList>
            <person name="Liu S."/>
            <person name="Wang Z."/>
            <person name="Li J."/>
        </authorList>
    </citation>
    <scope>NUCLEOTIDE SEQUENCE [LARGE SCALE GENOMIC DNA]</scope>
    <source>
        <strain evidence="3">622</strain>
    </source>
</reference>
<comment type="caution">
    <text evidence="2">The sequence shown here is derived from an EMBL/GenBank/DDBJ whole genome shotgun (WGS) entry which is preliminary data.</text>
</comment>
<evidence type="ECO:0000313" key="2">
    <source>
        <dbReference type="EMBL" id="PWC07434.1"/>
    </source>
</evidence>
<keyword evidence="3" id="KW-1185">Reference proteome</keyword>
<dbReference type="AlphaFoldDB" id="A0A2U1TEX7"/>
<dbReference type="Pfam" id="PF10066">
    <property type="entry name" value="DUF2304"/>
    <property type="match status" value="1"/>
</dbReference>
<protein>
    <submittedName>
        <fullName evidence="2">DUF2304 domain-containing protein</fullName>
    </submittedName>
</protein>
<gene>
    <name evidence="2" type="ORF">DF223_07415</name>
</gene>
<dbReference type="OrthoDB" id="3577584at2"/>
<dbReference type="EMBL" id="QEFB01000005">
    <property type="protein sequence ID" value="PWC07434.1"/>
    <property type="molecule type" value="Genomic_DNA"/>
</dbReference>
<feature type="transmembrane region" description="Helical" evidence="1">
    <location>
        <begin position="6"/>
        <end position="24"/>
    </location>
</feature>
<keyword evidence="1" id="KW-0812">Transmembrane</keyword>
<dbReference type="RefSeq" id="WP_108390380.1">
    <property type="nucleotide sequence ID" value="NZ_CP026949.1"/>
</dbReference>
<dbReference type="InterPro" id="IPR019277">
    <property type="entry name" value="DUF2304"/>
</dbReference>
<evidence type="ECO:0000313" key="3">
    <source>
        <dbReference type="Proteomes" id="UP000244962"/>
    </source>
</evidence>
<name>A0A2U1TEX7_9MICO</name>
<dbReference type="KEGG" id="myl:C3E77_03615"/>
<keyword evidence="1" id="KW-0472">Membrane</keyword>